<evidence type="ECO:0008006" key="4">
    <source>
        <dbReference type="Google" id="ProtNLM"/>
    </source>
</evidence>
<organism evidence="2 3">
    <name type="scientific">Elysia marginata</name>
    <dbReference type="NCBI Taxonomy" id="1093978"/>
    <lineage>
        <taxon>Eukaryota</taxon>
        <taxon>Metazoa</taxon>
        <taxon>Spiralia</taxon>
        <taxon>Lophotrochozoa</taxon>
        <taxon>Mollusca</taxon>
        <taxon>Gastropoda</taxon>
        <taxon>Heterobranchia</taxon>
        <taxon>Euthyneura</taxon>
        <taxon>Panpulmonata</taxon>
        <taxon>Sacoglossa</taxon>
        <taxon>Placobranchoidea</taxon>
        <taxon>Plakobranchidae</taxon>
        <taxon>Elysia</taxon>
    </lineage>
</organism>
<dbReference type="EMBL" id="BMAT01006742">
    <property type="protein sequence ID" value="GFS18895.1"/>
    <property type="molecule type" value="Genomic_DNA"/>
</dbReference>
<feature type="compositionally biased region" description="Low complexity" evidence="1">
    <location>
        <begin position="483"/>
        <end position="493"/>
    </location>
</feature>
<gene>
    <name evidence="2" type="ORF">ElyMa_003274600</name>
</gene>
<feature type="compositionally biased region" description="Basic and acidic residues" evidence="1">
    <location>
        <begin position="13"/>
        <end position="40"/>
    </location>
</feature>
<protein>
    <recommendedName>
        <fullName evidence="4">Vertnin</fullName>
    </recommendedName>
</protein>
<feature type="compositionally biased region" description="Low complexity" evidence="1">
    <location>
        <begin position="137"/>
        <end position="154"/>
    </location>
</feature>
<feature type="region of interest" description="Disordered" evidence="1">
    <location>
        <begin position="1323"/>
        <end position="1367"/>
    </location>
</feature>
<dbReference type="Proteomes" id="UP000762676">
    <property type="component" value="Unassembled WGS sequence"/>
</dbReference>
<feature type="compositionally biased region" description="Basic and acidic residues" evidence="1">
    <location>
        <begin position="85"/>
        <end position="99"/>
    </location>
</feature>
<evidence type="ECO:0000256" key="1">
    <source>
        <dbReference type="SAM" id="MobiDB-lite"/>
    </source>
</evidence>
<evidence type="ECO:0000313" key="3">
    <source>
        <dbReference type="Proteomes" id="UP000762676"/>
    </source>
</evidence>
<feature type="region of interest" description="Disordered" evidence="1">
    <location>
        <begin position="1"/>
        <end position="43"/>
    </location>
</feature>
<feature type="compositionally biased region" description="Polar residues" evidence="1">
    <location>
        <begin position="1323"/>
        <end position="1335"/>
    </location>
</feature>
<feature type="compositionally biased region" description="Polar residues" evidence="1">
    <location>
        <begin position="122"/>
        <end position="132"/>
    </location>
</feature>
<proteinExistence type="predicted"/>
<feature type="region of interest" description="Disordered" evidence="1">
    <location>
        <begin position="545"/>
        <end position="571"/>
    </location>
</feature>
<accession>A0AAV4J9C6</accession>
<evidence type="ECO:0000313" key="2">
    <source>
        <dbReference type="EMBL" id="GFS18895.1"/>
    </source>
</evidence>
<feature type="region of interest" description="Disordered" evidence="1">
    <location>
        <begin position="483"/>
        <end position="513"/>
    </location>
</feature>
<keyword evidence="3" id="KW-1185">Reference proteome</keyword>
<feature type="region of interest" description="Disordered" evidence="1">
    <location>
        <begin position="78"/>
        <end position="157"/>
    </location>
</feature>
<sequence length="1437" mass="163049">MHRYFDETSGDLKQTEKAKNGGHEREFSSDSDNNNDRNLEQKSFFEITSSTGLHRYRSIGELNSYGKVSHSIAQDFSLNNSKSYEPGEERHSPDRKRSITSEPSTPPMLSGDKNHPQKYPSRVTTPVNSSLTLHRLPNVSNSPGNSNTTTSSIPWQRRDMSRKEEYEFLELNPFCDLAEFSARHPHVHQRTYYRWKRRIKEEFMVLEQCPDMTFAQFSGVVLQAKENVFSLWKSLIARGKGFFAPSDSSKRLESKLSSSSQVVAGPQEQQQRHLAESDFLQKNLSASFLDFSHHFPQASLSMFNTLKQKSLQEFSLFHQNKHMTYKDFSKLVNISEEVFKEWQTSVQSLSYFQGSTPNHFPSPLQSLPPVSSGQAPDSNGLHRNNLQLCVANALKHQLASEQNMLPGLSEVSNLPASYLASLQNLMFPWPGYYGLSPPLAPQHLLPFMLWPGMPGMMGSLAGAPGPAGSLALLSQLQAASSTSSPASLASGPLHSPKATEHKTDVPNTSFSTPDRSVIVKKEEAICNESQKSNNTAVNLACIGRTASSPQPHQQSDREELGDSGFSGPLSRSRKQNLQEYIHYLHRPELAFRDLVTLFPSISSRTFYRWRKEMNAAVLLLGENPDMEFVHFQAVFPDIPEDIFELWQARAKRGETMLQPGTTTLSNIQESLLKPETNTSSQYIHQQKHAIESKCSDFSQGITQAPPSTIPHSPVDKSLLVPHSKSSPALTTASDGRIHSPHFGEENTVQKKCYKEDYLFVQRNPELDFSSFSSQFPNTSVRTFYRWKKELKDAVEFLRCNPSVDYAAYRAMDATVSEEVFNIWRDVVQRNFMFEDNINLEIATKEVEGLTPPTDENYNSALSYLHLNPSINYSQFISLFPRVKEKMFESWKKETNQLIKYIHNNPNVQFSDISSLLPHVSHSSFLKWKDMPARDFHSGFYTTEDKHEANPADTGNSVEYVKSRMTKAFVYLMYNPTISFETYKAKFDFISPSTFDLWLTKIRAVVVDILSHPSMDYKEFNIKDMSPDLFDKLRSLQPQDLALIDERCREAKAQCETRTHGQLPQSNNTQLLQRAFEYLHIHPSISWEDFHVLHPTVPSEIFQAWKASILDQIAYLKEKPDVTYHQFTNLFPNTSQEVFDHLKRDNCSPSLQNHAHHFLGKHQAYMDKDYQQAEQIETVKTRPVDGKLTAEGLIEYESETRLKGDDGNFLHTESSLSKLAKFAHGSGLLSPHCNRVIAKPKDPAEQIEYHTDLRHTQDKQALESDELLRRPPQICPDSYKSSCLSYLSISQNQENKMSDAAGEGSSSSSSSLSALESLTCDTITYHKNQNPRPVTQSSSKISGSEITSPGPGFSSSTASSHWQGLHQQIPSEEMATAREDDEAFSSQRQKKMSRAEYMFVKANPEVDSQEFSRIFPGVSARTFYRWKKEIRAQMQLSS</sequence>
<comment type="caution">
    <text evidence="2">The sequence shown here is derived from an EMBL/GenBank/DDBJ whole genome shotgun (WGS) entry which is preliminary data.</text>
</comment>
<feature type="compositionally biased region" description="Polar residues" evidence="1">
    <location>
        <begin position="1352"/>
        <end position="1367"/>
    </location>
</feature>
<feature type="compositionally biased region" description="Low complexity" evidence="1">
    <location>
        <begin position="1336"/>
        <end position="1347"/>
    </location>
</feature>
<name>A0AAV4J9C6_9GAST</name>
<reference evidence="2 3" key="1">
    <citation type="journal article" date="2021" name="Elife">
        <title>Chloroplast acquisition without the gene transfer in kleptoplastic sea slugs, Plakobranchus ocellatus.</title>
        <authorList>
            <person name="Maeda T."/>
            <person name="Takahashi S."/>
            <person name="Yoshida T."/>
            <person name="Shimamura S."/>
            <person name="Takaki Y."/>
            <person name="Nagai Y."/>
            <person name="Toyoda A."/>
            <person name="Suzuki Y."/>
            <person name="Arimoto A."/>
            <person name="Ishii H."/>
            <person name="Satoh N."/>
            <person name="Nishiyama T."/>
            <person name="Hasebe M."/>
            <person name="Maruyama T."/>
            <person name="Minagawa J."/>
            <person name="Obokata J."/>
            <person name="Shigenobu S."/>
        </authorList>
    </citation>
    <scope>NUCLEOTIDE SEQUENCE [LARGE SCALE GENOMIC DNA]</scope>
</reference>